<dbReference type="EMBL" id="JAVDVI010000002">
    <property type="protein sequence ID" value="MDR6966558.1"/>
    <property type="molecule type" value="Genomic_DNA"/>
</dbReference>
<organism evidence="1 2">
    <name type="scientific">Flavobacterium arsenatis</name>
    <dbReference type="NCBI Taxonomy" id="1484332"/>
    <lineage>
        <taxon>Bacteria</taxon>
        <taxon>Pseudomonadati</taxon>
        <taxon>Bacteroidota</taxon>
        <taxon>Flavobacteriia</taxon>
        <taxon>Flavobacteriales</taxon>
        <taxon>Flavobacteriaceae</taxon>
        <taxon>Flavobacterium</taxon>
    </lineage>
</organism>
<sequence length="74" mass="8855">MKRAEIIMTFMDELKKFIAFLNEGIEKGIELFEQAKIWVSKMIEYLEIRIRNFVDSVRGRTLDLIESSDDYMFV</sequence>
<keyword evidence="2" id="KW-1185">Reference proteome</keyword>
<reference evidence="1 2" key="1">
    <citation type="submission" date="2023-07" db="EMBL/GenBank/DDBJ databases">
        <title>Sorghum-associated microbial communities from plants grown in Nebraska, USA.</title>
        <authorList>
            <person name="Schachtman D."/>
        </authorList>
    </citation>
    <scope>NUCLEOTIDE SEQUENCE [LARGE SCALE GENOMIC DNA]</scope>
    <source>
        <strain evidence="1 2">3773</strain>
    </source>
</reference>
<accession>A0ABU1TL14</accession>
<evidence type="ECO:0000313" key="1">
    <source>
        <dbReference type="EMBL" id="MDR6966558.1"/>
    </source>
</evidence>
<evidence type="ECO:0000313" key="2">
    <source>
        <dbReference type="Proteomes" id="UP001255185"/>
    </source>
</evidence>
<dbReference type="Proteomes" id="UP001255185">
    <property type="component" value="Unassembled WGS sequence"/>
</dbReference>
<gene>
    <name evidence="1" type="ORF">J2X31_000556</name>
</gene>
<proteinExistence type="predicted"/>
<name>A0ABU1TL14_9FLAO</name>
<protein>
    <submittedName>
        <fullName evidence="1">Uncharacterized protein</fullName>
    </submittedName>
</protein>
<dbReference type="RefSeq" id="WP_310024211.1">
    <property type="nucleotide sequence ID" value="NZ_JAVDVI010000002.1"/>
</dbReference>
<comment type="caution">
    <text evidence="1">The sequence shown here is derived from an EMBL/GenBank/DDBJ whole genome shotgun (WGS) entry which is preliminary data.</text>
</comment>